<accession>A0A0R1R7M0</accession>
<gene>
    <name evidence="2" type="ORF">FD01_GL000114</name>
</gene>
<keyword evidence="1" id="KW-0812">Transmembrane</keyword>
<keyword evidence="1" id="KW-0472">Membrane</keyword>
<dbReference type="Proteomes" id="UP000051790">
    <property type="component" value="Unassembled WGS sequence"/>
</dbReference>
<dbReference type="InterPro" id="IPR007165">
    <property type="entry name" value="Phage_holin_4_2"/>
</dbReference>
<proteinExistence type="predicted"/>
<dbReference type="PANTHER" id="PTHR37309:SF1">
    <property type="entry name" value="SLR0284 PROTEIN"/>
    <property type="match status" value="1"/>
</dbReference>
<keyword evidence="3" id="KW-1185">Reference proteome</keyword>
<evidence type="ECO:0008006" key="4">
    <source>
        <dbReference type="Google" id="ProtNLM"/>
    </source>
</evidence>
<organism evidence="2 3">
    <name type="scientific">Lacticaseibacillus manihotivorans DSM 13343 = JCM 12514</name>
    <dbReference type="NCBI Taxonomy" id="1423769"/>
    <lineage>
        <taxon>Bacteria</taxon>
        <taxon>Bacillati</taxon>
        <taxon>Bacillota</taxon>
        <taxon>Bacilli</taxon>
        <taxon>Lactobacillales</taxon>
        <taxon>Lactobacillaceae</taxon>
        <taxon>Lacticaseibacillus</taxon>
    </lineage>
</organism>
<dbReference type="PANTHER" id="PTHR37309">
    <property type="entry name" value="SLR0284 PROTEIN"/>
    <property type="match status" value="1"/>
</dbReference>
<feature type="transmembrane region" description="Helical" evidence="1">
    <location>
        <begin position="28"/>
        <end position="47"/>
    </location>
</feature>
<evidence type="ECO:0000313" key="2">
    <source>
        <dbReference type="EMBL" id="KRL48968.1"/>
    </source>
</evidence>
<protein>
    <recommendedName>
        <fullName evidence="4">Integral inner membrane protein</fullName>
    </recommendedName>
</protein>
<evidence type="ECO:0000256" key="1">
    <source>
        <dbReference type="SAM" id="Phobius"/>
    </source>
</evidence>
<dbReference type="EMBL" id="AZEU01000082">
    <property type="protein sequence ID" value="KRL48968.1"/>
    <property type="molecule type" value="Genomic_DNA"/>
</dbReference>
<evidence type="ECO:0000313" key="3">
    <source>
        <dbReference type="Proteomes" id="UP000051790"/>
    </source>
</evidence>
<feature type="transmembrane region" description="Helical" evidence="1">
    <location>
        <begin position="80"/>
        <end position="107"/>
    </location>
</feature>
<keyword evidence="1" id="KW-1133">Transmembrane helix</keyword>
<comment type="caution">
    <text evidence="2">The sequence shown here is derived from an EMBL/GenBank/DDBJ whole genome shotgun (WGS) entry which is preliminary data.</text>
</comment>
<sequence>MSFFRKVLLTTVVFIVYAQFFPSQLFIASWGTALIGALVLGVLNGLVKPVIKFFSFPLTILTLGLFLLVINGFMLKLMTVFVAGISFSGFGAMMLLAIVISIVNTLFDNRDY</sequence>
<dbReference type="OrthoDB" id="7205479at2"/>
<feature type="transmembrane region" description="Helical" evidence="1">
    <location>
        <begin position="54"/>
        <end position="74"/>
    </location>
</feature>
<dbReference type="Pfam" id="PF04020">
    <property type="entry name" value="Phage_holin_4_2"/>
    <property type="match status" value="1"/>
</dbReference>
<reference evidence="2 3" key="1">
    <citation type="journal article" date="2015" name="Genome Announc.">
        <title>Expanding the biotechnology potential of lactobacilli through comparative genomics of 213 strains and associated genera.</title>
        <authorList>
            <person name="Sun Z."/>
            <person name="Harris H.M."/>
            <person name="McCann A."/>
            <person name="Guo C."/>
            <person name="Argimon S."/>
            <person name="Zhang W."/>
            <person name="Yang X."/>
            <person name="Jeffery I.B."/>
            <person name="Cooney J.C."/>
            <person name="Kagawa T.F."/>
            <person name="Liu W."/>
            <person name="Song Y."/>
            <person name="Salvetti E."/>
            <person name="Wrobel A."/>
            <person name="Rasinkangas P."/>
            <person name="Parkhill J."/>
            <person name="Rea M.C."/>
            <person name="O'Sullivan O."/>
            <person name="Ritari J."/>
            <person name="Douillard F.P."/>
            <person name="Paul Ross R."/>
            <person name="Yang R."/>
            <person name="Briner A.E."/>
            <person name="Felis G.E."/>
            <person name="de Vos W.M."/>
            <person name="Barrangou R."/>
            <person name="Klaenhammer T.R."/>
            <person name="Caufield P.W."/>
            <person name="Cui Y."/>
            <person name="Zhang H."/>
            <person name="O'Toole P.W."/>
        </authorList>
    </citation>
    <scope>NUCLEOTIDE SEQUENCE [LARGE SCALE GENOMIC DNA]</scope>
    <source>
        <strain evidence="2 3">DSM 13343</strain>
    </source>
</reference>
<dbReference type="RefSeq" id="WP_054718850.1">
    <property type="nucleotide sequence ID" value="NZ_AZEU01000082.1"/>
</dbReference>
<dbReference type="AlphaFoldDB" id="A0A0R1R7M0"/>
<name>A0A0R1R7M0_9LACO</name>
<dbReference type="PATRIC" id="fig|1423769.4.peg.128"/>